<name>A0A075IDI2_9EURY</name>
<dbReference type="AlphaFoldDB" id="A0A075IDI2"/>
<evidence type="ECO:0000259" key="7">
    <source>
        <dbReference type="SMART" id="SM00729"/>
    </source>
</evidence>
<dbReference type="GO" id="GO:0005737">
    <property type="term" value="C:cytoplasm"/>
    <property type="evidence" value="ECO:0007669"/>
    <property type="project" value="TreeGrafter"/>
</dbReference>
<evidence type="ECO:0000256" key="6">
    <source>
        <dbReference type="ARBA" id="ARBA00023014"/>
    </source>
</evidence>
<dbReference type="EMBL" id="KF901277">
    <property type="protein sequence ID" value="AIF24932.1"/>
    <property type="molecule type" value="Genomic_DNA"/>
</dbReference>
<dbReference type="PANTHER" id="PTHR11135:SF0">
    <property type="entry name" value="ELONGATOR COMPLEX PROTEIN 3"/>
    <property type="match status" value="1"/>
</dbReference>
<dbReference type="GO" id="GO:0046872">
    <property type="term" value="F:metal ion binding"/>
    <property type="evidence" value="ECO:0007669"/>
    <property type="project" value="UniProtKB-KW"/>
</dbReference>
<dbReference type="GO" id="GO:0003824">
    <property type="term" value="F:catalytic activity"/>
    <property type="evidence" value="ECO:0007669"/>
    <property type="project" value="InterPro"/>
</dbReference>
<keyword evidence="5" id="KW-0408">Iron</keyword>
<dbReference type="SUPFAM" id="SSF102114">
    <property type="entry name" value="Radical SAM enzymes"/>
    <property type="match status" value="1"/>
</dbReference>
<proteinExistence type="predicted"/>
<protein>
    <submittedName>
        <fullName evidence="8">Radical SAM domain-containing protein</fullName>
    </submittedName>
</protein>
<dbReference type="NCBIfam" id="TIGR01210">
    <property type="entry name" value="archaeosine biosynthesis radical SAM protein RaSEA"/>
    <property type="match status" value="1"/>
</dbReference>
<evidence type="ECO:0000256" key="2">
    <source>
        <dbReference type="ARBA" id="ARBA00022485"/>
    </source>
</evidence>
<dbReference type="InterPro" id="IPR058240">
    <property type="entry name" value="rSAM_sf"/>
</dbReference>
<reference evidence="8" key="1">
    <citation type="journal article" date="2014" name="Genome Biol. Evol.">
        <title>Pangenome evidence for extensive interdomain horizontal transfer affecting lineage core and shell genes in uncultured planktonic thaumarchaeota and euryarchaeota.</title>
        <authorList>
            <person name="Deschamps P."/>
            <person name="Zivanovic Y."/>
            <person name="Moreira D."/>
            <person name="Rodriguez-Valera F."/>
            <person name="Lopez-Garcia P."/>
        </authorList>
    </citation>
    <scope>NUCLEOTIDE SEQUENCE</scope>
</reference>
<evidence type="ECO:0000256" key="4">
    <source>
        <dbReference type="ARBA" id="ARBA00022723"/>
    </source>
</evidence>
<dbReference type="InterPro" id="IPR005909">
    <property type="entry name" value="RaSEA"/>
</dbReference>
<feature type="domain" description="Elp3/MiaA/NifB-like radical SAM core" evidence="7">
    <location>
        <begin position="44"/>
        <end position="265"/>
    </location>
</feature>
<comment type="cofactor">
    <cofactor evidence="1">
        <name>[4Fe-4S] cluster</name>
        <dbReference type="ChEBI" id="CHEBI:49883"/>
    </cofactor>
</comment>
<dbReference type="SMART" id="SM00729">
    <property type="entry name" value="Elp3"/>
    <property type="match status" value="1"/>
</dbReference>
<dbReference type="GO" id="GO:0002926">
    <property type="term" value="P:tRNA wobble base 5-methoxycarbonylmethyl-2-thiouridinylation"/>
    <property type="evidence" value="ECO:0007669"/>
    <property type="project" value="TreeGrafter"/>
</dbReference>
<keyword evidence="3" id="KW-0949">S-adenosyl-L-methionine</keyword>
<keyword evidence="4" id="KW-0479">Metal-binding</keyword>
<evidence type="ECO:0000256" key="1">
    <source>
        <dbReference type="ARBA" id="ARBA00001966"/>
    </source>
</evidence>
<keyword evidence="6" id="KW-0411">Iron-sulfur</keyword>
<dbReference type="PANTHER" id="PTHR11135">
    <property type="entry name" value="HISTONE ACETYLTRANSFERASE-RELATED"/>
    <property type="match status" value="1"/>
</dbReference>
<dbReference type="InterPro" id="IPR006638">
    <property type="entry name" value="Elp3/MiaA/NifB-like_rSAM"/>
</dbReference>
<evidence type="ECO:0000256" key="5">
    <source>
        <dbReference type="ARBA" id="ARBA00023004"/>
    </source>
</evidence>
<organism evidence="8">
    <name type="scientific">uncultured marine group II/III euryarchaeote SAT1000_41_C12</name>
    <dbReference type="NCBI Taxonomy" id="1456583"/>
    <lineage>
        <taxon>Archaea</taxon>
        <taxon>Methanobacteriati</taxon>
        <taxon>Methanobacteriota</taxon>
        <taxon>environmental samples</taxon>
    </lineage>
</organism>
<dbReference type="GO" id="GO:0051539">
    <property type="term" value="F:4 iron, 4 sulfur cluster binding"/>
    <property type="evidence" value="ECO:0007669"/>
    <property type="project" value="UniProtKB-KW"/>
</dbReference>
<evidence type="ECO:0000256" key="3">
    <source>
        <dbReference type="ARBA" id="ARBA00022691"/>
    </source>
</evidence>
<evidence type="ECO:0000313" key="8">
    <source>
        <dbReference type="EMBL" id="AIF24932.1"/>
    </source>
</evidence>
<dbReference type="PIRSF" id="PIRSF004954">
    <property type="entry name" value="Radical_SAM"/>
    <property type="match status" value="1"/>
</dbReference>
<sequence length="350" mass="39523">MSKAFVPLTQFVNESKSMPREHPLDKPVAKWTEEEVLGEEVVEAGVAILRTRGCYWSIKEGCSMCGYFNDTVPGGVSTDMLHSQWKKIRHSLKGKRYAKIYTSGSFLDPTEVPLDFANDVMSDMADMGIEKVLVESLPEFVHPKHFSYSNSPKIEIAIGLESSNPVVLDKSVNKRLRWPHFVKVCETAHENGAEVKAYVLLKPPYLGERDAIEDAVQSATDAAPYVDKISINPVNVQKNTVVEKLWFRNEWTAPWLWSVVEVLERCKDLPAKVYSDPTGGGTRRGAHNCNDCNGKVLNALKEHRLGQGNLKKLECECKSRWEVLKHQSSYRRNGAEPHGYRRGFGNGRRF</sequence>
<dbReference type="InterPro" id="IPR039661">
    <property type="entry name" value="ELP3"/>
</dbReference>
<accession>A0A075IDI2</accession>
<keyword evidence="2" id="KW-0004">4Fe-4S</keyword>